<reference evidence="4" key="2">
    <citation type="journal article" date="2023" name="Science">
        <title>Genomic signatures of disease resistance in endangered staghorn corals.</title>
        <authorList>
            <person name="Vollmer S.V."/>
            <person name="Selwyn J.D."/>
            <person name="Despard B.A."/>
            <person name="Roesel C.L."/>
        </authorList>
    </citation>
    <scope>NUCLEOTIDE SEQUENCE</scope>
    <source>
        <strain evidence="4">K2</strain>
    </source>
</reference>
<feature type="compositionally biased region" description="Polar residues" evidence="2">
    <location>
        <begin position="168"/>
        <end position="180"/>
    </location>
</feature>
<feature type="domain" description="Fibronectin type-III" evidence="3">
    <location>
        <begin position="711"/>
        <end position="811"/>
    </location>
</feature>
<feature type="region of interest" description="Disordered" evidence="2">
    <location>
        <begin position="1"/>
        <end position="49"/>
    </location>
</feature>
<feature type="compositionally biased region" description="Basic and acidic residues" evidence="2">
    <location>
        <begin position="84"/>
        <end position="94"/>
    </location>
</feature>
<reference evidence="4" key="1">
    <citation type="journal article" date="2023" name="G3 (Bethesda)">
        <title>Whole genome assembly and annotation of the endangered Caribbean coral Acropora cervicornis.</title>
        <authorList>
            <person name="Selwyn J.D."/>
            <person name="Vollmer S.V."/>
        </authorList>
    </citation>
    <scope>NUCLEOTIDE SEQUENCE</scope>
    <source>
        <strain evidence="4">K2</strain>
    </source>
</reference>
<comment type="caution">
    <text evidence="4">The sequence shown here is derived from an EMBL/GenBank/DDBJ whole genome shotgun (WGS) entry which is preliminary data.</text>
</comment>
<feature type="compositionally biased region" description="Polar residues" evidence="2">
    <location>
        <begin position="657"/>
        <end position="689"/>
    </location>
</feature>
<dbReference type="InterPro" id="IPR056565">
    <property type="entry name" value="Fn3_ATF7IP"/>
</dbReference>
<dbReference type="AlphaFoldDB" id="A0AAD9Q9E3"/>
<protein>
    <submittedName>
        <fullName evidence="4">Activating transcription factor 7-interacting protein 1</fullName>
    </submittedName>
</protein>
<feature type="compositionally biased region" description="Polar residues" evidence="2">
    <location>
        <begin position="574"/>
        <end position="586"/>
    </location>
</feature>
<dbReference type="InterPro" id="IPR036116">
    <property type="entry name" value="FN3_sf"/>
</dbReference>
<dbReference type="GO" id="GO:0005667">
    <property type="term" value="C:transcription regulator complex"/>
    <property type="evidence" value="ECO:0007669"/>
    <property type="project" value="TreeGrafter"/>
</dbReference>
<dbReference type="Pfam" id="PF16794">
    <property type="entry name" value="fn3_4"/>
    <property type="match status" value="1"/>
</dbReference>
<evidence type="ECO:0000256" key="2">
    <source>
        <dbReference type="SAM" id="MobiDB-lite"/>
    </source>
</evidence>
<feature type="compositionally biased region" description="Polar residues" evidence="2">
    <location>
        <begin position="145"/>
        <end position="155"/>
    </location>
</feature>
<dbReference type="InterPro" id="IPR003961">
    <property type="entry name" value="FN3_dom"/>
</dbReference>
<evidence type="ECO:0000313" key="5">
    <source>
        <dbReference type="Proteomes" id="UP001249851"/>
    </source>
</evidence>
<feature type="region of interest" description="Disordered" evidence="2">
    <location>
        <begin position="574"/>
        <end position="596"/>
    </location>
</feature>
<dbReference type="EMBL" id="JARQWQ010000051">
    <property type="protein sequence ID" value="KAK2557107.1"/>
    <property type="molecule type" value="Genomic_DNA"/>
</dbReference>
<dbReference type="GO" id="GO:0006355">
    <property type="term" value="P:regulation of DNA-templated transcription"/>
    <property type="evidence" value="ECO:0007669"/>
    <property type="project" value="TreeGrafter"/>
</dbReference>
<evidence type="ECO:0000313" key="4">
    <source>
        <dbReference type="EMBL" id="KAK2557107.1"/>
    </source>
</evidence>
<dbReference type="GO" id="GO:0003712">
    <property type="term" value="F:transcription coregulator activity"/>
    <property type="evidence" value="ECO:0007669"/>
    <property type="project" value="TreeGrafter"/>
</dbReference>
<feature type="region of interest" description="Disordered" evidence="2">
    <location>
        <begin position="63"/>
        <end position="180"/>
    </location>
</feature>
<dbReference type="PANTHER" id="PTHR23210:SF26">
    <property type="entry name" value="ACTIVATING TRANSCRIPTION FACTOR 7-INTERACTING PROTEIN 1"/>
    <property type="match status" value="1"/>
</dbReference>
<sequence>MDCTEGPIKKRKLEDGVSSSTENHLANGDSCRGASVATPSRAQPHLQFNQSMFERLRIITKDCRKKFQPTPKPNGTKLPLAKGKGSEESAERNESTSASANSSDFVISSAGSSPAHSPKPMDFEFLSTPPRPSKSKAADFEASDTHAQSSKTKLTNFEVLGTPPRASTGKTSAKNGTVDPNLTHYNDADDCNKMLGRLRERFEELLPKRTLPNGVYTDTRTFDQDTTAEIEVLEESGQSGLAPSCTAKTGDAINGEINAGKEATQISSKQQSSLASSDAAALRTNADIGSSGFSENAEDFRKMVKRMIEDKMNQMQRSVGHGNVEKIALLEQENTALKNYANRLEASLKKLTSEAKKERTTRAVQTQDPNWLSIMRPKTSAQTPPQNSVAVTQASSMRLALDTTPTPRLTSTVAPLPGHTVPSRLENTLVSFNPVGQRPPSTQMGPLRPRIPSTPNMSQQAGIKYVTRYEAPSAGRLVSGQSAGLRASTVSVVPRFNGATTAQPVMRMQGSVTAGAPRSIAPPSSRPLPTVTVHPQTAPSVSSPSAYGYSAQNALNNGQLRPRFTMASQIRPQRLTHSQNVPQQISPGPRTPVFPRSPLQAALSPQRVMQQPIGMEQQKAHLPRPQSAPVRASPPIPIQTVNQRTVPHHNAVAHYQQVPTQTPRQITPSQPSPNYGTTAIRGSQPSTTGIPPRPSPVTRGSPATHPPKELPPKPSVSIDVVASGIVLSWNMVLEDRHPHIMNYQLFALQDGGTVENANQWKKIGVVKALPLPMACTLTQFLPGNKYHFAVRATDDTGRLGPFSDPCTITLK</sequence>
<evidence type="ECO:0000259" key="3">
    <source>
        <dbReference type="PROSITE" id="PS50853"/>
    </source>
</evidence>
<dbReference type="InterPro" id="IPR026085">
    <property type="entry name" value="ATF7-int"/>
</dbReference>
<organism evidence="4 5">
    <name type="scientific">Acropora cervicornis</name>
    <name type="common">Staghorn coral</name>
    <dbReference type="NCBI Taxonomy" id="6130"/>
    <lineage>
        <taxon>Eukaryota</taxon>
        <taxon>Metazoa</taxon>
        <taxon>Cnidaria</taxon>
        <taxon>Anthozoa</taxon>
        <taxon>Hexacorallia</taxon>
        <taxon>Scleractinia</taxon>
        <taxon>Astrocoeniina</taxon>
        <taxon>Acroporidae</taxon>
        <taxon>Acropora</taxon>
    </lineage>
</organism>
<dbReference type="PANTHER" id="PTHR23210">
    <property type="entry name" value="ACTIVATING TRANSCRIPTION FACTOR 7 INTERACTING PROTEIN"/>
    <property type="match status" value="1"/>
</dbReference>
<dbReference type="SUPFAM" id="SSF49265">
    <property type="entry name" value="Fibronectin type III"/>
    <property type="match status" value="1"/>
</dbReference>
<feature type="compositionally biased region" description="Polar residues" evidence="2">
    <location>
        <begin position="95"/>
        <end position="115"/>
    </location>
</feature>
<dbReference type="GO" id="GO:0005634">
    <property type="term" value="C:nucleus"/>
    <property type="evidence" value="ECO:0007669"/>
    <property type="project" value="TreeGrafter"/>
</dbReference>
<feature type="compositionally biased region" description="Low complexity" evidence="2">
    <location>
        <begin position="514"/>
        <end position="529"/>
    </location>
</feature>
<feature type="compositionally biased region" description="Polar residues" evidence="2">
    <location>
        <begin position="37"/>
        <end position="49"/>
    </location>
</feature>
<keyword evidence="5" id="KW-1185">Reference proteome</keyword>
<dbReference type="CDD" id="cd00063">
    <property type="entry name" value="FN3"/>
    <property type="match status" value="1"/>
</dbReference>
<name>A0AAD9Q9E3_ACRCE</name>
<feature type="region of interest" description="Disordered" evidence="2">
    <location>
        <begin position="657"/>
        <end position="715"/>
    </location>
</feature>
<dbReference type="Gene3D" id="2.60.40.10">
    <property type="entry name" value="Immunoglobulins"/>
    <property type="match status" value="1"/>
</dbReference>
<dbReference type="Proteomes" id="UP001249851">
    <property type="component" value="Unassembled WGS sequence"/>
</dbReference>
<keyword evidence="1" id="KW-0175">Coiled coil</keyword>
<gene>
    <name evidence="4" type="ORF">P5673_020579</name>
</gene>
<feature type="region of interest" description="Disordered" evidence="2">
    <location>
        <begin position="434"/>
        <end position="458"/>
    </location>
</feature>
<dbReference type="InterPro" id="IPR013783">
    <property type="entry name" value="Ig-like_fold"/>
</dbReference>
<feature type="compositionally biased region" description="Polar residues" evidence="2">
    <location>
        <begin position="533"/>
        <end position="550"/>
    </location>
</feature>
<dbReference type="PROSITE" id="PS50853">
    <property type="entry name" value="FN3"/>
    <property type="match status" value="1"/>
</dbReference>
<accession>A0AAD9Q9E3</accession>
<evidence type="ECO:0000256" key="1">
    <source>
        <dbReference type="SAM" id="Coils"/>
    </source>
</evidence>
<feature type="region of interest" description="Disordered" evidence="2">
    <location>
        <begin position="511"/>
        <end position="550"/>
    </location>
</feature>
<proteinExistence type="predicted"/>
<feature type="coiled-coil region" evidence="1">
    <location>
        <begin position="327"/>
        <end position="361"/>
    </location>
</feature>